<organism evidence="2 3">
    <name type="scientific">Dactylosporangium maewongense</name>
    <dbReference type="NCBI Taxonomy" id="634393"/>
    <lineage>
        <taxon>Bacteria</taxon>
        <taxon>Bacillati</taxon>
        <taxon>Actinomycetota</taxon>
        <taxon>Actinomycetes</taxon>
        <taxon>Micromonosporales</taxon>
        <taxon>Micromonosporaceae</taxon>
        <taxon>Dactylosporangium</taxon>
    </lineage>
</organism>
<evidence type="ECO:0000313" key="2">
    <source>
        <dbReference type="EMBL" id="GAA1541106.1"/>
    </source>
</evidence>
<accession>A0ABP4MAZ5</accession>
<sequence length="166" mass="16936">MPGGWWSLLQTAALLENLATTMYDAARKLSVESGVLDLCTRAAAIHTEHARAFNEAALLVVQALLTAGQPFPPDPVKLPAPALAAGVAHAMFPVDRASPAGEGRCDGHPPGAPARRRGARRGGDGGDRLLVWDVVADAVTAVVVSDASCVAFGDAAGGPVPVTESP</sequence>
<evidence type="ECO:0000256" key="1">
    <source>
        <dbReference type="SAM" id="MobiDB-lite"/>
    </source>
</evidence>
<dbReference type="EMBL" id="BAAAQD010000016">
    <property type="protein sequence ID" value="GAA1541106.1"/>
    <property type="molecule type" value="Genomic_DNA"/>
</dbReference>
<feature type="region of interest" description="Disordered" evidence="1">
    <location>
        <begin position="100"/>
        <end position="123"/>
    </location>
</feature>
<comment type="caution">
    <text evidence="2">The sequence shown here is derived from an EMBL/GenBank/DDBJ whole genome shotgun (WGS) entry which is preliminary data.</text>
</comment>
<protein>
    <submittedName>
        <fullName evidence="2">Uncharacterized protein</fullName>
    </submittedName>
</protein>
<keyword evidence="3" id="KW-1185">Reference proteome</keyword>
<dbReference type="Proteomes" id="UP001501470">
    <property type="component" value="Unassembled WGS sequence"/>
</dbReference>
<dbReference type="RefSeq" id="WP_344506904.1">
    <property type="nucleotide sequence ID" value="NZ_BAAAQD010000016.1"/>
</dbReference>
<proteinExistence type="predicted"/>
<gene>
    <name evidence="2" type="ORF">GCM10009827_070670</name>
</gene>
<name>A0ABP4MAZ5_9ACTN</name>
<reference evidence="3" key="1">
    <citation type="journal article" date="2019" name="Int. J. Syst. Evol. Microbiol.">
        <title>The Global Catalogue of Microorganisms (GCM) 10K type strain sequencing project: providing services to taxonomists for standard genome sequencing and annotation.</title>
        <authorList>
            <consortium name="The Broad Institute Genomics Platform"/>
            <consortium name="The Broad Institute Genome Sequencing Center for Infectious Disease"/>
            <person name="Wu L."/>
            <person name="Ma J."/>
        </authorList>
    </citation>
    <scope>NUCLEOTIDE SEQUENCE [LARGE SCALE GENOMIC DNA]</scope>
    <source>
        <strain evidence="3">JCM 15933</strain>
    </source>
</reference>
<evidence type="ECO:0000313" key="3">
    <source>
        <dbReference type="Proteomes" id="UP001501470"/>
    </source>
</evidence>